<dbReference type="PROSITE" id="PS51257">
    <property type="entry name" value="PROKAR_LIPOPROTEIN"/>
    <property type="match status" value="1"/>
</dbReference>
<comment type="caution">
    <text evidence="2">The sequence shown here is derived from an EMBL/GenBank/DDBJ whole genome shotgun (WGS) entry which is preliminary data.</text>
</comment>
<keyword evidence="3" id="KW-1185">Reference proteome</keyword>
<keyword evidence="1" id="KW-1133">Transmembrane helix</keyword>
<dbReference type="RefSeq" id="WP_204865090.1">
    <property type="nucleotide sequence ID" value="NZ_CABFMA010000005.1"/>
</dbReference>
<evidence type="ECO:0000256" key="1">
    <source>
        <dbReference type="SAM" id="Phobius"/>
    </source>
</evidence>
<proteinExistence type="predicted"/>
<protein>
    <submittedName>
        <fullName evidence="2">Conjugative transposon protein TraK</fullName>
    </submittedName>
</protein>
<dbReference type="EMBL" id="JAHXCP010000005">
    <property type="protein sequence ID" value="MBW4754420.1"/>
    <property type="molecule type" value="Genomic_DNA"/>
</dbReference>
<accession>A0ABS6Y4K1</accession>
<keyword evidence="1" id="KW-0812">Transmembrane</keyword>
<feature type="transmembrane region" description="Helical" evidence="1">
    <location>
        <begin position="15"/>
        <end position="36"/>
    </location>
</feature>
<dbReference type="NCBIfam" id="TIGR03781">
    <property type="entry name" value="Bac_Flav_CT_K"/>
    <property type="match status" value="1"/>
</dbReference>
<sequence length="205" mass="23379">MPVLKNLENKIKLCLTISTLVIIACVVVSLGSIIIARGMVQDANKKIYVLDGNVPILVRQTEQDANLSIEAKSDIELFHHLFFTLSPDDKYIQYTIKKALYLVDESGAAQYNALKEKGFYNNVIGTSTVCSIFCDSIKFDEKSMKFVYYGRQRIERRTSILYRSLITAGKLRRIPRSPNNPHGLLIVNWRTLKNQDIEEQAKTDF</sequence>
<dbReference type="InterPro" id="IPR022276">
    <property type="entry name" value="Conjug_transposon_TraK"/>
</dbReference>
<organism evidence="2 3">
    <name type="scientific">Prevotella melaninogenica</name>
    <dbReference type="NCBI Taxonomy" id="28132"/>
    <lineage>
        <taxon>Bacteria</taxon>
        <taxon>Pseudomonadati</taxon>
        <taxon>Bacteroidota</taxon>
        <taxon>Bacteroidia</taxon>
        <taxon>Bacteroidales</taxon>
        <taxon>Prevotellaceae</taxon>
        <taxon>Prevotella</taxon>
    </lineage>
</organism>
<keyword evidence="1" id="KW-0472">Membrane</keyword>
<name>A0ABS6Y4K1_9BACT</name>
<evidence type="ECO:0000313" key="2">
    <source>
        <dbReference type="EMBL" id="MBW4754420.1"/>
    </source>
</evidence>
<gene>
    <name evidence="2" type="primary">traK</name>
    <name evidence="2" type="ORF">KZO77_05100</name>
</gene>
<dbReference type="Proteomes" id="UP000812077">
    <property type="component" value="Unassembled WGS sequence"/>
</dbReference>
<evidence type="ECO:0000313" key="3">
    <source>
        <dbReference type="Proteomes" id="UP000812077"/>
    </source>
</evidence>
<reference evidence="2 3" key="1">
    <citation type="submission" date="2021-07" db="EMBL/GenBank/DDBJ databases">
        <title>Genomic diversity and antimicrobial resistance of Prevotella spp. isolated from chronic lung disease airways.</title>
        <authorList>
            <person name="Webb K.A."/>
            <person name="Olagoke O.S."/>
            <person name="Baird T."/>
            <person name="Neill J."/>
            <person name="Pham A."/>
            <person name="Wells T.J."/>
            <person name="Ramsay K.A."/>
            <person name="Bell S.C."/>
            <person name="Sarovich D.S."/>
            <person name="Price E.P."/>
        </authorList>
    </citation>
    <scope>NUCLEOTIDE SEQUENCE [LARGE SCALE GENOMIC DNA]</scope>
    <source>
        <strain evidence="2 3">SCHI0027.S.6</strain>
    </source>
</reference>